<dbReference type="EMBL" id="LT629732">
    <property type="protein sequence ID" value="SDR98379.1"/>
    <property type="molecule type" value="Genomic_DNA"/>
</dbReference>
<dbReference type="SUPFAM" id="SSF102462">
    <property type="entry name" value="Peptidyl-tRNA hydrolase II"/>
    <property type="match status" value="1"/>
</dbReference>
<accession>A0A1H1NJ78</accession>
<evidence type="ECO:0000256" key="2">
    <source>
        <dbReference type="ARBA" id="ARBA00022801"/>
    </source>
</evidence>
<dbReference type="Gene3D" id="3.40.1490.10">
    <property type="entry name" value="Bit1"/>
    <property type="match status" value="1"/>
</dbReference>
<gene>
    <name evidence="5" type="ORF">SAMN04489717_1240</name>
</gene>
<reference evidence="5 6" key="1">
    <citation type="submission" date="2016-10" db="EMBL/GenBank/DDBJ databases">
        <authorList>
            <person name="de Groot N.N."/>
        </authorList>
    </citation>
    <scope>NUCLEOTIDE SEQUENCE [LARGE SCALE GENOMIC DNA]</scope>
    <source>
        <strain evidence="5 6">DSM 22024</strain>
    </source>
</reference>
<keyword evidence="2 5" id="KW-0378">Hydrolase</keyword>
<dbReference type="InterPro" id="IPR023476">
    <property type="entry name" value="Pep_tRNA_hydro_II_dom_sf"/>
</dbReference>
<feature type="region of interest" description="Disordered" evidence="4">
    <location>
        <begin position="176"/>
        <end position="210"/>
    </location>
</feature>
<evidence type="ECO:0000256" key="4">
    <source>
        <dbReference type="SAM" id="MobiDB-lite"/>
    </source>
</evidence>
<dbReference type="STRING" id="117157.SAMN04489717_1240"/>
<protein>
    <recommendedName>
        <fullName evidence="1">peptidyl-tRNA hydrolase</fullName>
        <ecNumber evidence="1">3.1.1.29</ecNumber>
    </recommendedName>
</protein>
<keyword evidence="6" id="KW-1185">Reference proteome</keyword>
<dbReference type="InterPro" id="IPR002833">
    <property type="entry name" value="PTH2"/>
</dbReference>
<dbReference type="AlphaFoldDB" id="A0A1H1NJ78"/>
<feature type="region of interest" description="Disordered" evidence="4">
    <location>
        <begin position="1"/>
        <end position="28"/>
    </location>
</feature>
<dbReference type="Proteomes" id="UP000198983">
    <property type="component" value="Chromosome I"/>
</dbReference>
<name>A0A1H1NJ78_9ACTN</name>
<dbReference type="EC" id="3.1.1.29" evidence="1"/>
<comment type="catalytic activity">
    <reaction evidence="3">
        <text>an N-acyl-L-alpha-aminoacyl-tRNA + H2O = an N-acyl-L-amino acid + a tRNA + H(+)</text>
        <dbReference type="Rhea" id="RHEA:54448"/>
        <dbReference type="Rhea" id="RHEA-COMP:10123"/>
        <dbReference type="Rhea" id="RHEA-COMP:13883"/>
        <dbReference type="ChEBI" id="CHEBI:15377"/>
        <dbReference type="ChEBI" id="CHEBI:15378"/>
        <dbReference type="ChEBI" id="CHEBI:59874"/>
        <dbReference type="ChEBI" id="CHEBI:78442"/>
        <dbReference type="ChEBI" id="CHEBI:138191"/>
        <dbReference type="EC" id="3.1.1.29"/>
    </reaction>
</comment>
<organism evidence="5 6">
    <name type="scientific">Actinopolymorpha singaporensis</name>
    <dbReference type="NCBI Taxonomy" id="117157"/>
    <lineage>
        <taxon>Bacteria</taxon>
        <taxon>Bacillati</taxon>
        <taxon>Actinomycetota</taxon>
        <taxon>Actinomycetes</taxon>
        <taxon>Propionibacteriales</taxon>
        <taxon>Actinopolymorphaceae</taxon>
        <taxon>Actinopolymorpha</taxon>
    </lineage>
</organism>
<evidence type="ECO:0000313" key="5">
    <source>
        <dbReference type="EMBL" id="SDR98379.1"/>
    </source>
</evidence>
<evidence type="ECO:0000313" key="6">
    <source>
        <dbReference type="Proteomes" id="UP000198983"/>
    </source>
</evidence>
<sequence length="309" mass="32921">MTEPVQPSQFAGLPGEESGLPAQAEVDKAPDPVTAVRWWREHWRNLAWIGQAERDDDEPWALPLVVRVEKASLPTHEDALAASALAVVRLLADPDSAPGGPWHAGLERWMDGRIRKVVRRARGIRWTEVERLPGLTARSGGAEVRALAPHPVARPPVEVSKLQVEGLDLAHAEGAEAERRGAAERPGGVEQWGDAEHAAEAEQSGDAEPAGRPVLSIMLAPGVRMSTGKACAQVGHAAHLALLELDDETVAAWASADFPLRITTATPDRWGRIVDGEVAAATVRDAGYTEVEPGTCTCAATFDPPGLAP</sequence>
<evidence type="ECO:0000256" key="3">
    <source>
        <dbReference type="ARBA" id="ARBA00048707"/>
    </source>
</evidence>
<dbReference type="Pfam" id="PF01981">
    <property type="entry name" value="PTH2"/>
    <property type="match status" value="1"/>
</dbReference>
<evidence type="ECO:0000256" key="1">
    <source>
        <dbReference type="ARBA" id="ARBA00013260"/>
    </source>
</evidence>
<dbReference type="RefSeq" id="WP_197681700.1">
    <property type="nucleotide sequence ID" value="NZ_LT629732.1"/>
</dbReference>
<dbReference type="GO" id="GO:0004045">
    <property type="term" value="F:peptidyl-tRNA hydrolase activity"/>
    <property type="evidence" value="ECO:0007669"/>
    <property type="project" value="UniProtKB-EC"/>
</dbReference>
<proteinExistence type="predicted"/>